<organism evidence="2 3">
    <name type="scientific">Seminavis robusta</name>
    <dbReference type="NCBI Taxonomy" id="568900"/>
    <lineage>
        <taxon>Eukaryota</taxon>
        <taxon>Sar</taxon>
        <taxon>Stramenopiles</taxon>
        <taxon>Ochrophyta</taxon>
        <taxon>Bacillariophyta</taxon>
        <taxon>Bacillariophyceae</taxon>
        <taxon>Bacillariophycidae</taxon>
        <taxon>Naviculales</taxon>
        <taxon>Naviculaceae</taxon>
        <taxon>Seminavis</taxon>
    </lineage>
</organism>
<feature type="compositionally biased region" description="Low complexity" evidence="1">
    <location>
        <begin position="179"/>
        <end position="190"/>
    </location>
</feature>
<feature type="compositionally biased region" description="Basic and acidic residues" evidence="1">
    <location>
        <begin position="292"/>
        <end position="304"/>
    </location>
</feature>
<feature type="region of interest" description="Disordered" evidence="1">
    <location>
        <begin position="278"/>
        <end position="309"/>
    </location>
</feature>
<proteinExistence type="predicted"/>
<feature type="compositionally biased region" description="Low complexity" evidence="1">
    <location>
        <begin position="488"/>
        <end position="503"/>
    </location>
</feature>
<name>A0A9N8HWZ9_9STRA</name>
<feature type="region of interest" description="Disordered" evidence="1">
    <location>
        <begin position="1"/>
        <end position="42"/>
    </location>
</feature>
<feature type="compositionally biased region" description="Basic and acidic residues" evidence="1">
    <location>
        <begin position="506"/>
        <end position="515"/>
    </location>
</feature>
<evidence type="ECO:0000313" key="3">
    <source>
        <dbReference type="Proteomes" id="UP001153069"/>
    </source>
</evidence>
<evidence type="ECO:0000256" key="1">
    <source>
        <dbReference type="SAM" id="MobiDB-lite"/>
    </source>
</evidence>
<reference evidence="2" key="1">
    <citation type="submission" date="2020-06" db="EMBL/GenBank/DDBJ databases">
        <authorList>
            <consortium name="Plant Systems Biology data submission"/>
        </authorList>
    </citation>
    <scope>NUCLEOTIDE SEQUENCE</scope>
    <source>
        <strain evidence="2">D6</strain>
    </source>
</reference>
<feature type="region of interest" description="Disordered" evidence="1">
    <location>
        <begin position="400"/>
        <end position="527"/>
    </location>
</feature>
<gene>
    <name evidence="2" type="ORF">SEMRO_1725_G293750.1</name>
</gene>
<dbReference type="AlphaFoldDB" id="A0A9N8HWZ9"/>
<feature type="compositionally biased region" description="Polar residues" evidence="1">
    <location>
        <begin position="1"/>
        <end position="37"/>
    </location>
</feature>
<feature type="compositionally biased region" description="Polar residues" evidence="1">
    <location>
        <begin position="278"/>
        <end position="291"/>
    </location>
</feature>
<evidence type="ECO:0000313" key="2">
    <source>
        <dbReference type="EMBL" id="CAB9525778.1"/>
    </source>
</evidence>
<protein>
    <submittedName>
        <fullName evidence="2">Uncharacterized protein</fullName>
    </submittedName>
</protein>
<dbReference type="EMBL" id="CAICTM010001723">
    <property type="protein sequence ID" value="CAB9525778.1"/>
    <property type="molecule type" value="Genomic_DNA"/>
</dbReference>
<feature type="compositionally biased region" description="Polar residues" evidence="1">
    <location>
        <begin position="400"/>
        <end position="428"/>
    </location>
</feature>
<feature type="region of interest" description="Disordered" evidence="1">
    <location>
        <begin position="334"/>
        <end position="378"/>
    </location>
</feature>
<keyword evidence="3" id="KW-1185">Reference proteome</keyword>
<feature type="region of interest" description="Disordered" evidence="1">
    <location>
        <begin position="179"/>
        <end position="200"/>
    </location>
</feature>
<comment type="caution">
    <text evidence="2">The sequence shown here is derived from an EMBL/GenBank/DDBJ whole genome shotgun (WGS) entry which is preliminary data.</text>
</comment>
<feature type="compositionally biased region" description="Basic and acidic residues" evidence="1">
    <location>
        <begin position="361"/>
        <end position="370"/>
    </location>
</feature>
<feature type="compositionally biased region" description="Polar residues" evidence="1">
    <location>
        <begin position="191"/>
        <end position="200"/>
    </location>
</feature>
<dbReference type="OrthoDB" id="55261at2759"/>
<sequence length="618" mass="69162">MTTNNDLHQQQHYSPQTPTWRTHPQQSSNSMNEAVSTSHHHTPIRYVDERTKAAGRKAELEALRRLNQLTARKAAFSNTAISPTSTNFSSFFQQQKQRRLAAKQLRLGAMTQLQQFRLDANAIQMINKRTPRQPQTPTQSAYSRMAQVDFFGSPEWRQRKQEALRRLQAYRQQVDVVATETTTTDTGESTNLPDTEQSSPLEETEILVVNNNDHHQSHNQEEEEEEDPTVTHLDSLLLVHSELKGFFTTDGDSMEDHPQEQEDNLVVDNNYHSEATIHTPSCKDVSNSNSNHHYEFNDEKKEEMVMDNEEQGGTSFLESAQDMIAQCEALLAATSHTEEEEPTKSDDDGSVELTTNKSHASNHDTPKERSSPTGYDCVASSTIEDHMNSIMAMQASLSFSRHTPSTGSPCISRADTASTNALDNTTNGHLIMTPQTFNSPQQQPPPPTTEEDQQEEPPPVAGTFCEDDASGISSIGSSMEQTTVPRGAATTLSRASSASSLSSFWHLDDPPEDTKSTATGDTNSHKKKKDKYSQLICNSEQYLPNLHSTKGACERCFAMASTAEKAKFRKNGRHVRIMVIRGGCHRDCTAYPRTADEPPVRLCRKCYFDCHRAPKKKR</sequence>
<dbReference type="Proteomes" id="UP001153069">
    <property type="component" value="Unassembled WGS sequence"/>
</dbReference>
<accession>A0A9N8HWZ9</accession>